<proteinExistence type="predicted"/>
<evidence type="ECO:0000313" key="4">
    <source>
        <dbReference type="Proteomes" id="UP001211907"/>
    </source>
</evidence>
<dbReference type="SUPFAM" id="SSF57850">
    <property type="entry name" value="RING/U-box"/>
    <property type="match status" value="1"/>
</dbReference>
<dbReference type="InterPro" id="IPR046450">
    <property type="entry name" value="PA_dom_sf"/>
</dbReference>
<sequence length="555" mass="60485">MEITTEEAGDLTIFRAKTSDHLEVENDFPAESTLLTVIRLLYTCFIVLSFILFTSPRAQVVNGVSLDSTMNITAVENMGFFLSNPNSTTGIPKGDAKKQDSWNTLAKYLSESQPSVLAVPALFGRPMNAKRVLAPLVALKIDACHPFSANFPNHKPWINSISVANAKIGANRDHGNEDANIFEYIWTYVVSFFKFDSNDLSTRPKDLTTSKIISNSDKISHNNITANAPHTTTPVVWYALVARGNCPFDVKILNAENAGFGGIIIQNKIPRGGGAPADVPVRMSANKVGGQVSEIRAMFVTQHDGDALINHAIRTATVFGAAFIDAELFDTPPFLGNGNEIIGAPIVVALGLDAWPADGWGPSGAGGLKIRKNVFAAIMVAGNILFVVGVFMALGGICTAMCLFAMMVRNYVVHGRAFVLVLAPRFPFWPFSRGRGSTRRREVSGGTEDYEEGNALERVEMEILEQVVLPLKVIDAFDLEEDADDECEINSARTIPETGACSEEGEMYEIGKVAQRRRSTAAGGTRICCAICIEEFMIGSKARELPCHHQFHTFW</sequence>
<evidence type="ECO:0000256" key="1">
    <source>
        <dbReference type="SAM" id="Phobius"/>
    </source>
</evidence>
<comment type="caution">
    <text evidence="3">The sequence shown here is derived from an EMBL/GenBank/DDBJ whole genome shotgun (WGS) entry which is preliminary data.</text>
</comment>
<evidence type="ECO:0000313" key="3">
    <source>
        <dbReference type="EMBL" id="KAJ3120793.1"/>
    </source>
</evidence>
<evidence type="ECO:0000259" key="2">
    <source>
        <dbReference type="Pfam" id="PF02225"/>
    </source>
</evidence>
<dbReference type="InterPro" id="IPR003137">
    <property type="entry name" value="PA_domain"/>
</dbReference>
<keyword evidence="4" id="KW-1185">Reference proteome</keyword>
<dbReference type="Gene3D" id="3.50.30.30">
    <property type="match status" value="1"/>
</dbReference>
<dbReference type="EMBL" id="JADGJH010000935">
    <property type="protein sequence ID" value="KAJ3120793.1"/>
    <property type="molecule type" value="Genomic_DNA"/>
</dbReference>
<dbReference type="SUPFAM" id="SSF52025">
    <property type="entry name" value="PA domain"/>
    <property type="match status" value="1"/>
</dbReference>
<keyword evidence="1" id="KW-0812">Transmembrane</keyword>
<feature type="transmembrane region" description="Helical" evidence="1">
    <location>
        <begin position="34"/>
        <end position="53"/>
    </location>
</feature>
<accession>A0AAD5XD22</accession>
<dbReference type="Gene3D" id="3.30.40.10">
    <property type="entry name" value="Zinc/RING finger domain, C3HC4 (zinc finger)"/>
    <property type="match status" value="1"/>
</dbReference>
<dbReference type="Pfam" id="PF02225">
    <property type="entry name" value="PA"/>
    <property type="match status" value="1"/>
</dbReference>
<dbReference type="Proteomes" id="UP001211907">
    <property type="component" value="Unassembled WGS sequence"/>
</dbReference>
<keyword evidence="1" id="KW-0472">Membrane</keyword>
<feature type="transmembrane region" description="Helical" evidence="1">
    <location>
        <begin position="374"/>
        <end position="407"/>
    </location>
</feature>
<protein>
    <recommendedName>
        <fullName evidence="2">PA domain-containing protein</fullName>
    </recommendedName>
</protein>
<dbReference type="AlphaFoldDB" id="A0AAD5XD22"/>
<organism evidence="3 4">
    <name type="scientific">Physocladia obscura</name>
    <dbReference type="NCBI Taxonomy" id="109957"/>
    <lineage>
        <taxon>Eukaryota</taxon>
        <taxon>Fungi</taxon>
        <taxon>Fungi incertae sedis</taxon>
        <taxon>Chytridiomycota</taxon>
        <taxon>Chytridiomycota incertae sedis</taxon>
        <taxon>Chytridiomycetes</taxon>
        <taxon>Chytridiales</taxon>
        <taxon>Chytriomycetaceae</taxon>
        <taxon>Physocladia</taxon>
    </lineage>
</organism>
<gene>
    <name evidence="3" type="ORF">HK100_012645</name>
</gene>
<dbReference type="InterPro" id="IPR013083">
    <property type="entry name" value="Znf_RING/FYVE/PHD"/>
</dbReference>
<reference evidence="3" key="1">
    <citation type="submission" date="2020-05" db="EMBL/GenBank/DDBJ databases">
        <title>Phylogenomic resolution of chytrid fungi.</title>
        <authorList>
            <person name="Stajich J.E."/>
            <person name="Amses K."/>
            <person name="Simmons R."/>
            <person name="Seto K."/>
            <person name="Myers J."/>
            <person name="Bonds A."/>
            <person name="Quandt C.A."/>
            <person name="Barry K."/>
            <person name="Liu P."/>
            <person name="Grigoriev I."/>
            <person name="Longcore J.E."/>
            <person name="James T.Y."/>
        </authorList>
    </citation>
    <scope>NUCLEOTIDE SEQUENCE</scope>
    <source>
        <strain evidence="3">JEL0513</strain>
    </source>
</reference>
<feature type="domain" description="PA" evidence="2">
    <location>
        <begin position="239"/>
        <end position="308"/>
    </location>
</feature>
<name>A0AAD5XD22_9FUNG</name>
<keyword evidence="1" id="KW-1133">Transmembrane helix</keyword>